<dbReference type="EMBL" id="SPLM01000144">
    <property type="protein sequence ID" value="TMW57523.1"/>
    <property type="molecule type" value="Genomic_DNA"/>
</dbReference>
<evidence type="ECO:0000256" key="4">
    <source>
        <dbReference type="ARBA" id="ARBA00022989"/>
    </source>
</evidence>
<accession>A0A8K1FG75</accession>
<evidence type="ECO:0000256" key="1">
    <source>
        <dbReference type="ARBA" id="ARBA00004141"/>
    </source>
</evidence>
<dbReference type="InterPro" id="IPR039309">
    <property type="entry name" value="BT1"/>
</dbReference>
<dbReference type="Proteomes" id="UP000794436">
    <property type="component" value="Unassembled WGS sequence"/>
</dbReference>
<dbReference type="PANTHER" id="PTHR31585">
    <property type="entry name" value="FOLATE-BIOPTERIN TRANSPORTER 1, CHLOROPLASTIC"/>
    <property type="match status" value="1"/>
</dbReference>
<reference evidence="7" key="1">
    <citation type="submission" date="2019-03" db="EMBL/GenBank/DDBJ databases">
        <title>Long read genome sequence of the mycoparasitic Pythium oligandrum ATCC 38472 isolated from sugarbeet rhizosphere.</title>
        <authorList>
            <person name="Gaulin E."/>
        </authorList>
    </citation>
    <scope>NUCLEOTIDE SEQUENCE</scope>
    <source>
        <strain evidence="7">ATCC 38472_TT</strain>
    </source>
</reference>
<comment type="subcellular location">
    <subcellularLocation>
        <location evidence="1">Membrane</location>
        <topology evidence="1">Multi-pass membrane protein</topology>
    </subcellularLocation>
</comment>
<keyword evidence="3 6" id="KW-0812">Transmembrane</keyword>
<evidence type="ECO:0000256" key="6">
    <source>
        <dbReference type="SAM" id="Phobius"/>
    </source>
</evidence>
<dbReference type="AlphaFoldDB" id="A0A8K1FG75"/>
<keyword evidence="5 6" id="KW-0472">Membrane</keyword>
<dbReference type="OrthoDB" id="76714at2759"/>
<keyword evidence="8" id="KW-1185">Reference proteome</keyword>
<sequence length="119" mass="13582">MTRWLKAPPGPHKHSLRRLCHVDIYLPYLQVDDTHVRTEVTYAYLFSYACKIFGLLFVLLLPRQKAETQELKRKGEKSYLIGNLTLAMLVFVFIWSIMTNLMSIFPSTACLKVAGGSGC</sequence>
<comment type="caution">
    <text evidence="7">The sequence shown here is derived from an EMBL/GenBank/DDBJ whole genome shotgun (WGS) entry which is preliminary data.</text>
</comment>
<evidence type="ECO:0000256" key="3">
    <source>
        <dbReference type="ARBA" id="ARBA00022692"/>
    </source>
</evidence>
<keyword evidence="2" id="KW-0813">Transport</keyword>
<proteinExistence type="predicted"/>
<protein>
    <submittedName>
        <fullName evidence="7">Uncharacterized protein</fullName>
    </submittedName>
</protein>
<evidence type="ECO:0000256" key="2">
    <source>
        <dbReference type="ARBA" id="ARBA00022448"/>
    </source>
</evidence>
<keyword evidence="4 6" id="KW-1133">Transmembrane helix</keyword>
<dbReference type="PANTHER" id="PTHR31585:SF5">
    <property type="entry name" value="RNA-BINDING S4 DOMAIN-CONTAINING PROTEIN"/>
    <property type="match status" value="1"/>
</dbReference>
<evidence type="ECO:0000313" key="8">
    <source>
        <dbReference type="Proteomes" id="UP000794436"/>
    </source>
</evidence>
<feature type="transmembrane region" description="Helical" evidence="6">
    <location>
        <begin position="80"/>
        <end position="98"/>
    </location>
</feature>
<dbReference type="GO" id="GO:0016020">
    <property type="term" value="C:membrane"/>
    <property type="evidence" value="ECO:0007669"/>
    <property type="project" value="UniProtKB-SubCell"/>
</dbReference>
<gene>
    <name evidence="7" type="ORF">Poli38472_003448</name>
</gene>
<evidence type="ECO:0000256" key="5">
    <source>
        <dbReference type="ARBA" id="ARBA00023136"/>
    </source>
</evidence>
<organism evidence="7 8">
    <name type="scientific">Pythium oligandrum</name>
    <name type="common">Mycoparasitic fungus</name>
    <dbReference type="NCBI Taxonomy" id="41045"/>
    <lineage>
        <taxon>Eukaryota</taxon>
        <taxon>Sar</taxon>
        <taxon>Stramenopiles</taxon>
        <taxon>Oomycota</taxon>
        <taxon>Peronosporomycetes</taxon>
        <taxon>Pythiales</taxon>
        <taxon>Pythiaceae</taxon>
        <taxon>Pythium</taxon>
    </lineage>
</organism>
<evidence type="ECO:0000313" key="7">
    <source>
        <dbReference type="EMBL" id="TMW57523.1"/>
    </source>
</evidence>
<name>A0A8K1FG75_PYTOL</name>
<feature type="transmembrane region" description="Helical" evidence="6">
    <location>
        <begin position="42"/>
        <end position="60"/>
    </location>
</feature>